<dbReference type="OrthoDB" id="10044938at2759"/>
<dbReference type="InterPro" id="IPR035979">
    <property type="entry name" value="RBD_domain_sf"/>
</dbReference>
<dbReference type="Gene3D" id="3.30.70.330">
    <property type="match status" value="1"/>
</dbReference>
<organism evidence="4 5">
    <name type="scientific">Dimorphilus gyrociliatus</name>
    <dbReference type="NCBI Taxonomy" id="2664684"/>
    <lineage>
        <taxon>Eukaryota</taxon>
        <taxon>Metazoa</taxon>
        <taxon>Spiralia</taxon>
        <taxon>Lophotrochozoa</taxon>
        <taxon>Annelida</taxon>
        <taxon>Polychaeta</taxon>
        <taxon>Polychaeta incertae sedis</taxon>
        <taxon>Dinophilidae</taxon>
        <taxon>Dimorphilus</taxon>
    </lineage>
</organism>
<dbReference type="CDD" id="cd12341">
    <property type="entry name" value="RRM_hnRNPC_like"/>
    <property type="match status" value="1"/>
</dbReference>
<evidence type="ECO:0000256" key="2">
    <source>
        <dbReference type="SAM" id="MobiDB-lite"/>
    </source>
</evidence>
<feature type="region of interest" description="Disordered" evidence="2">
    <location>
        <begin position="175"/>
        <end position="197"/>
    </location>
</feature>
<feature type="compositionally biased region" description="Basic and acidic residues" evidence="2">
    <location>
        <begin position="67"/>
        <end position="77"/>
    </location>
</feature>
<dbReference type="PROSITE" id="PS50102">
    <property type="entry name" value="RRM"/>
    <property type="match status" value="1"/>
</dbReference>
<evidence type="ECO:0000256" key="1">
    <source>
        <dbReference type="PROSITE-ProRule" id="PRU00176"/>
    </source>
</evidence>
<gene>
    <name evidence="4" type="ORF">DGYR_LOCUS11865</name>
</gene>
<protein>
    <submittedName>
        <fullName evidence="4">DgyrCDS12589</fullName>
    </submittedName>
</protein>
<dbReference type="InterPro" id="IPR012677">
    <property type="entry name" value="Nucleotide-bd_a/b_plait_sf"/>
</dbReference>
<evidence type="ECO:0000313" key="5">
    <source>
        <dbReference type="Proteomes" id="UP000549394"/>
    </source>
</evidence>
<dbReference type="InterPro" id="IPR052600">
    <property type="entry name" value="Nuc_rcpt_coact/corep"/>
</dbReference>
<dbReference type="SMART" id="SM00360">
    <property type="entry name" value="RRM"/>
    <property type="match status" value="1"/>
</dbReference>
<keyword evidence="5" id="KW-1185">Reference proteome</keyword>
<accession>A0A7I8W7P4</accession>
<feature type="region of interest" description="Disordered" evidence="2">
    <location>
        <begin position="1"/>
        <end position="92"/>
    </location>
</feature>
<dbReference type="AlphaFoldDB" id="A0A7I8W7P4"/>
<proteinExistence type="predicted"/>
<keyword evidence="1" id="KW-0694">RNA-binding</keyword>
<dbReference type="Pfam" id="PF00076">
    <property type="entry name" value="RRM_1"/>
    <property type="match status" value="1"/>
</dbReference>
<feature type="compositionally biased region" description="Low complexity" evidence="2">
    <location>
        <begin position="39"/>
        <end position="58"/>
    </location>
</feature>
<dbReference type="PANTHER" id="PTHR23295">
    <property type="entry name" value="NUCLEAR RECEPTOR COACTIVATOR 5-RELATED"/>
    <property type="match status" value="1"/>
</dbReference>
<comment type="caution">
    <text evidence="4">The sequence shown here is derived from an EMBL/GenBank/DDBJ whole genome shotgun (WGS) entry which is preliminary data.</text>
</comment>
<sequence>MSLSLADECIKILEDSPRRNSHSRSPSSEQQHRKRSRSENSSRSISPCRSQSSSPSYGGRRRSRSRSPRDRHHDDKRMRRTTNDTNSNDPKDLVSRIFIGNLATDQLTRDDLEDIFKKYGYVRGVSVHKGFGFVQYNNEGDARAAVDGETGKYIKGAKIDVCIVIEGKKGYRKKQFPRKDYDDSQERKNIDSYSPNIPIKMPPPGFDPYAAYRGVPVSGHNQSQLLDCEVYYTSHELRRYGESIVERLYTLGLRAVAKLLPDDMSPRLAVEGATRRGLLFCLTVKEENEIHHSMTLNICQDSPQEHRNMPLEAALGLISRTFDEHVRRVKERSEGSKLPQTVGDFIPPDEHTKYLLNLLADDRVLTVEEIDKVMEYLQERRARLVAKNGGIESKSALHLQQHISSLFNNAAVNMHHIPQPVNTNMENANVQKALDNLMSTGPNILRNMTQTQSYATYGNSAPHY</sequence>
<dbReference type="SUPFAM" id="SSF52954">
    <property type="entry name" value="Class II aaRS ABD-related"/>
    <property type="match status" value="1"/>
</dbReference>
<feature type="compositionally biased region" description="Basic and acidic residues" evidence="2">
    <location>
        <begin position="8"/>
        <end position="18"/>
    </location>
</feature>
<dbReference type="EMBL" id="CAJFCJ010000020">
    <property type="protein sequence ID" value="CAD5124300.1"/>
    <property type="molecule type" value="Genomic_DNA"/>
</dbReference>
<feature type="compositionally biased region" description="Basic and acidic residues" evidence="2">
    <location>
        <begin position="177"/>
        <end position="190"/>
    </location>
</feature>
<feature type="domain" description="RRM" evidence="3">
    <location>
        <begin position="95"/>
        <end position="166"/>
    </location>
</feature>
<evidence type="ECO:0000259" key="3">
    <source>
        <dbReference type="PROSITE" id="PS50102"/>
    </source>
</evidence>
<dbReference type="PANTHER" id="PTHR23295:SF6">
    <property type="entry name" value="NEOSIN, ISOFORM A"/>
    <property type="match status" value="1"/>
</dbReference>
<evidence type="ECO:0000313" key="4">
    <source>
        <dbReference type="EMBL" id="CAD5124300.1"/>
    </source>
</evidence>
<dbReference type="SUPFAM" id="SSF54928">
    <property type="entry name" value="RNA-binding domain, RBD"/>
    <property type="match status" value="1"/>
</dbReference>
<dbReference type="InterPro" id="IPR000504">
    <property type="entry name" value="RRM_dom"/>
</dbReference>
<dbReference type="InterPro" id="IPR036621">
    <property type="entry name" value="Anticodon-bd_dom_sf"/>
</dbReference>
<name>A0A7I8W7P4_9ANNE</name>
<reference evidence="4 5" key="1">
    <citation type="submission" date="2020-08" db="EMBL/GenBank/DDBJ databases">
        <authorList>
            <person name="Hejnol A."/>
        </authorList>
    </citation>
    <scope>NUCLEOTIDE SEQUENCE [LARGE SCALE GENOMIC DNA]</scope>
</reference>
<dbReference type="GO" id="GO:0003723">
    <property type="term" value="F:RNA binding"/>
    <property type="evidence" value="ECO:0007669"/>
    <property type="project" value="UniProtKB-UniRule"/>
</dbReference>
<dbReference type="Gene3D" id="3.40.50.800">
    <property type="entry name" value="Anticodon-binding domain"/>
    <property type="match status" value="1"/>
</dbReference>
<dbReference type="Proteomes" id="UP000549394">
    <property type="component" value="Unassembled WGS sequence"/>
</dbReference>